<proteinExistence type="predicted"/>
<sequence>LPSSSNIQNITMRLYRLDHPKDHREDGVLEKFLTPWRAVDELFSDVLAFPLLQTVNIAPESDLQKTAICISDIRGQFPASQRDRKLDENTELE</sequence>
<comment type="caution">
    <text evidence="1">The sequence shown here is derived from an EMBL/GenBank/DDBJ whole genome shotgun (WGS) entry which is preliminary data.</text>
</comment>
<evidence type="ECO:0000313" key="1">
    <source>
        <dbReference type="EMBL" id="KAL0564118.1"/>
    </source>
</evidence>
<name>A0ABR3EMJ7_9AGAR</name>
<dbReference type="EMBL" id="JBAHYK010002972">
    <property type="protein sequence ID" value="KAL0564118.1"/>
    <property type="molecule type" value="Genomic_DNA"/>
</dbReference>
<evidence type="ECO:0000313" key="2">
    <source>
        <dbReference type="Proteomes" id="UP001465976"/>
    </source>
</evidence>
<keyword evidence="2" id="KW-1185">Reference proteome</keyword>
<accession>A0ABR3EMJ7</accession>
<organism evidence="1 2">
    <name type="scientific">Marasmius crinis-equi</name>
    <dbReference type="NCBI Taxonomy" id="585013"/>
    <lineage>
        <taxon>Eukaryota</taxon>
        <taxon>Fungi</taxon>
        <taxon>Dikarya</taxon>
        <taxon>Basidiomycota</taxon>
        <taxon>Agaricomycotina</taxon>
        <taxon>Agaricomycetes</taxon>
        <taxon>Agaricomycetidae</taxon>
        <taxon>Agaricales</taxon>
        <taxon>Marasmiineae</taxon>
        <taxon>Marasmiaceae</taxon>
        <taxon>Marasmius</taxon>
    </lineage>
</organism>
<reference evidence="1 2" key="1">
    <citation type="submission" date="2024-02" db="EMBL/GenBank/DDBJ databases">
        <title>A draft genome for the cacao thread blight pathogen Marasmius crinis-equi.</title>
        <authorList>
            <person name="Cohen S.P."/>
            <person name="Baruah I.K."/>
            <person name="Amoako-Attah I."/>
            <person name="Bukari Y."/>
            <person name="Meinhardt L.W."/>
            <person name="Bailey B.A."/>
        </authorList>
    </citation>
    <scope>NUCLEOTIDE SEQUENCE [LARGE SCALE GENOMIC DNA]</scope>
    <source>
        <strain evidence="1 2">GH-76</strain>
    </source>
</reference>
<dbReference type="Proteomes" id="UP001465976">
    <property type="component" value="Unassembled WGS sequence"/>
</dbReference>
<feature type="non-terminal residue" evidence="1">
    <location>
        <position position="1"/>
    </location>
</feature>
<protein>
    <submittedName>
        <fullName evidence="1">Uncharacterized protein</fullName>
    </submittedName>
</protein>
<gene>
    <name evidence="1" type="ORF">V5O48_017938</name>
</gene>